<proteinExistence type="predicted"/>
<organism evidence="3 4">
    <name type="scientific">Caulobacter flavus</name>
    <dbReference type="NCBI Taxonomy" id="1679497"/>
    <lineage>
        <taxon>Bacteria</taxon>
        <taxon>Pseudomonadati</taxon>
        <taxon>Pseudomonadota</taxon>
        <taxon>Alphaproteobacteria</taxon>
        <taxon>Caulobacterales</taxon>
        <taxon>Caulobacteraceae</taxon>
        <taxon>Caulobacter</taxon>
    </lineage>
</organism>
<evidence type="ECO:0000313" key="2">
    <source>
        <dbReference type="EMBL" id="AYV45433.1"/>
    </source>
</evidence>
<evidence type="ECO:0000313" key="4">
    <source>
        <dbReference type="Proteomes" id="UP000234483"/>
    </source>
</evidence>
<name>A0A2N5CV39_9CAUL</name>
<dbReference type="Proteomes" id="UP000234483">
    <property type="component" value="Unassembled WGS sequence"/>
</dbReference>
<protein>
    <recommendedName>
        <fullName evidence="1">Antitoxin SocA-like Panacea domain-containing protein</fullName>
    </recommendedName>
</protein>
<reference evidence="3 4" key="1">
    <citation type="submission" date="2017-12" db="EMBL/GenBank/DDBJ databases">
        <title>The genome sequence of Caulobacter flavus CGMCC1 15093.</title>
        <authorList>
            <person name="Gao J."/>
            <person name="Mao X."/>
            <person name="Sun J."/>
        </authorList>
    </citation>
    <scope>NUCLEOTIDE SEQUENCE [LARGE SCALE GENOMIC DNA]</scope>
    <source>
        <strain evidence="3 4">CGMCC1 15093</strain>
    </source>
</reference>
<dbReference type="Pfam" id="PF13274">
    <property type="entry name" value="SocA_Panacea"/>
    <property type="match status" value="1"/>
</dbReference>
<reference evidence="2 5" key="2">
    <citation type="submission" date="2018-01" db="EMBL/GenBank/DDBJ databases">
        <title>Complete genome sequence of Caulobacter flavus RHGG3.</title>
        <authorList>
            <person name="Yang E."/>
        </authorList>
    </citation>
    <scope>NUCLEOTIDE SEQUENCE [LARGE SCALE GENOMIC DNA]</scope>
    <source>
        <strain evidence="2 5">RHGG3</strain>
    </source>
</reference>
<dbReference type="OrthoDB" id="9799173at2"/>
<dbReference type="EMBL" id="CP026100">
    <property type="protein sequence ID" value="AYV45433.1"/>
    <property type="molecule type" value="Genomic_DNA"/>
</dbReference>
<dbReference type="Proteomes" id="UP000281192">
    <property type="component" value="Chromosome"/>
</dbReference>
<dbReference type="EMBL" id="PJRQ01000017">
    <property type="protein sequence ID" value="PLR17665.1"/>
    <property type="molecule type" value="Genomic_DNA"/>
</dbReference>
<dbReference type="AlphaFoldDB" id="A0A2N5CV39"/>
<dbReference type="KEGG" id="cfh:C1707_03780"/>
<gene>
    <name evidence="2" type="ORF">C1707_03780</name>
    <name evidence="3" type="ORF">CFHF_09495</name>
</gene>
<evidence type="ECO:0000313" key="3">
    <source>
        <dbReference type="EMBL" id="PLR17665.1"/>
    </source>
</evidence>
<evidence type="ECO:0000313" key="5">
    <source>
        <dbReference type="Proteomes" id="UP000281192"/>
    </source>
</evidence>
<evidence type="ECO:0000259" key="1">
    <source>
        <dbReference type="Pfam" id="PF13274"/>
    </source>
</evidence>
<sequence length="175" mass="19979">MLRTQAEHFMPHRAVEIANEFLQLPGAAGRLTQMHLQKLTYIAHGWNWAINGEPLIFDDIEAWSFGPVVRDLYDHTKFFGSAPINRPITPDDSEVARFFGKTGHAKPYRANLTERERQIIAQVWARYGSLGAIRLSELTHQPGTPWFKAFSRGRNTKIDEHDIQAHYDALADRAA</sequence>
<accession>A0A2N5CV39</accession>
<feature type="domain" description="Antitoxin SocA-like Panacea" evidence="1">
    <location>
        <begin position="36"/>
        <end position="146"/>
    </location>
</feature>
<keyword evidence="5" id="KW-1185">Reference proteome</keyword>
<dbReference type="InterPro" id="IPR025272">
    <property type="entry name" value="SocA_Panacea"/>
</dbReference>